<sequence>MALIIPIVCISLVGLHSSHWEQRAVCLVCSIAIMYLAVCFLPTSPRHIVICLHLVMTGLLHHFRLLQIYFFQWQQWRPKSSQQTSGSSNRLSIWSASFKALMDFRSISTQQQRQQYKQKDNKDPSTKPPLAPQDLQQHRQTFLLNQFITVITIYTLSRALRHYLFTITTPSSLTPNLFDLLPIKTTLIRRLRPFSLPSTASNLDPLAPKIKIKPRELLFRLALLLTHQWTTWSVLTLSHSALALLFVGLNVDQPQEWPPLFGNPAAHAYTLRGYWSRFWHRLTYPTYTGYAQLLADNILRLRRGSIVYGLWMAVFVFAVSGMTHTASLVLVGFRCGYWEDLGWYLMNLGGIIVEDVVVWGAGAVVSAAGLEGRFRGKKVRWAGKMFGFFWVFGFQFWSLPKMAYPKAFCLPKEAYTGMTRGG</sequence>
<comment type="subcellular location">
    <subcellularLocation>
        <location evidence="1">Membrane</location>
        <topology evidence="1">Multi-pass membrane protein</topology>
    </subcellularLocation>
</comment>
<dbReference type="Proteomes" id="UP001174934">
    <property type="component" value="Unassembled WGS sequence"/>
</dbReference>
<feature type="domain" description="Wax synthase" evidence="7">
    <location>
        <begin position="257"/>
        <end position="332"/>
    </location>
</feature>
<name>A0AA39X1E2_9PEZI</name>
<accession>A0AA39X1E2</accession>
<dbReference type="InterPro" id="IPR032805">
    <property type="entry name" value="Wax_synthase_dom"/>
</dbReference>
<gene>
    <name evidence="8" type="ORF">B0T17DRAFT_640280</name>
</gene>
<keyword evidence="4 6" id="KW-0472">Membrane</keyword>
<feature type="region of interest" description="Disordered" evidence="5">
    <location>
        <begin position="112"/>
        <end position="132"/>
    </location>
</feature>
<evidence type="ECO:0000256" key="3">
    <source>
        <dbReference type="ARBA" id="ARBA00022989"/>
    </source>
</evidence>
<feature type="transmembrane region" description="Helical" evidence="6">
    <location>
        <begin position="381"/>
        <end position="398"/>
    </location>
</feature>
<evidence type="ECO:0000313" key="8">
    <source>
        <dbReference type="EMBL" id="KAK0625473.1"/>
    </source>
</evidence>
<keyword evidence="9" id="KW-1185">Reference proteome</keyword>
<evidence type="ECO:0000256" key="6">
    <source>
        <dbReference type="SAM" id="Phobius"/>
    </source>
</evidence>
<proteinExistence type="predicted"/>
<keyword evidence="3 6" id="KW-1133">Transmembrane helix</keyword>
<dbReference type="GO" id="GO:0016020">
    <property type="term" value="C:membrane"/>
    <property type="evidence" value="ECO:0007669"/>
    <property type="project" value="UniProtKB-SubCell"/>
</dbReference>
<dbReference type="EMBL" id="JAULSR010000003">
    <property type="protein sequence ID" value="KAK0625473.1"/>
    <property type="molecule type" value="Genomic_DNA"/>
</dbReference>
<evidence type="ECO:0000259" key="7">
    <source>
        <dbReference type="Pfam" id="PF13813"/>
    </source>
</evidence>
<dbReference type="AlphaFoldDB" id="A0AA39X1E2"/>
<organism evidence="8 9">
    <name type="scientific">Bombardia bombarda</name>
    <dbReference type="NCBI Taxonomy" id="252184"/>
    <lineage>
        <taxon>Eukaryota</taxon>
        <taxon>Fungi</taxon>
        <taxon>Dikarya</taxon>
        <taxon>Ascomycota</taxon>
        <taxon>Pezizomycotina</taxon>
        <taxon>Sordariomycetes</taxon>
        <taxon>Sordariomycetidae</taxon>
        <taxon>Sordariales</taxon>
        <taxon>Lasiosphaeriaceae</taxon>
        <taxon>Bombardia</taxon>
    </lineage>
</organism>
<keyword evidence="2 6" id="KW-0812">Transmembrane</keyword>
<comment type="caution">
    <text evidence="8">The sequence shown here is derived from an EMBL/GenBank/DDBJ whole genome shotgun (WGS) entry which is preliminary data.</text>
</comment>
<evidence type="ECO:0000256" key="1">
    <source>
        <dbReference type="ARBA" id="ARBA00004141"/>
    </source>
</evidence>
<feature type="transmembrane region" description="Helical" evidence="6">
    <location>
        <begin position="306"/>
        <end position="331"/>
    </location>
</feature>
<evidence type="ECO:0000256" key="5">
    <source>
        <dbReference type="SAM" id="MobiDB-lite"/>
    </source>
</evidence>
<feature type="transmembrane region" description="Helical" evidence="6">
    <location>
        <begin position="343"/>
        <end position="369"/>
    </location>
</feature>
<evidence type="ECO:0000313" key="9">
    <source>
        <dbReference type="Proteomes" id="UP001174934"/>
    </source>
</evidence>
<evidence type="ECO:0000256" key="4">
    <source>
        <dbReference type="ARBA" id="ARBA00023136"/>
    </source>
</evidence>
<evidence type="ECO:0000256" key="2">
    <source>
        <dbReference type="ARBA" id="ARBA00022692"/>
    </source>
</evidence>
<protein>
    <recommendedName>
        <fullName evidence="7">Wax synthase domain-containing protein</fullName>
    </recommendedName>
</protein>
<dbReference type="Pfam" id="PF13813">
    <property type="entry name" value="MBOAT_2"/>
    <property type="match status" value="1"/>
</dbReference>
<reference evidence="8" key="1">
    <citation type="submission" date="2023-06" db="EMBL/GenBank/DDBJ databases">
        <title>Genome-scale phylogeny and comparative genomics of the fungal order Sordariales.</title>
        <authorList>
            <consortium name="Lawrence Berkeley National Laboratory"/>
            <person name="Hensen N."/>
            <person name="Bonometti L."/>
            <person name="Westerberg I."/>
            <person name="Brannstrom I.O."/>
            <person name="Guillou S."/>
            <person name="Cros-Aarteil S."/>
            <person name="Calhoun S."/>
            <person name="Haridas S."/>
            <person name="Kuo A."/>
            <person name="Mondo S."/>
            <person name="Pangilinan J."/>
            <person name="Riley R."/>
            <person name="LaButti K."/>
            <person name="Andreopoulos B."/>
            <person name="Lipzen A."/>
            <person name="Chen C."/>
            <person name="Yanf M."/>
            <person name="Daum C."/>
            <person name="Ng V."/>
            <person name="Clum A."/>
            <person name="Steindorff A."/>
            <person name="Ohm R."/>
            <person name="Martin F."/>
            <person name="Silar P."/>
            <person name="Natvig D."/>
            <person name="Lalanne C."/>
            <person name="Gautier V."/>
            <person name="Ament-velasquez S.L."/>
            <person name="Kruys A."/>
            <person name="Hutchinson M.I."/>
            <person name="Powell A.J."/>
            <person name="Barry K."/>
            <person name="Miller A.N."/>
            <person name="Grigoriev I.V."/>
            <person name="Debuchy R."/>
            <person name="Gladieux P."/>
            <person name="Thoren M.H."/>
            <person name="Johannesson H."/>
        </authorList>
    </citation>
    <scope>NUCLEOTIDE SEQUENCE</scope>
    <source>
        <strain evidence="8">SMH3391-2</strain>
    </source>
</reference>